<dbReference type="NCBIfam" id="TIGR01129">
    <property type="entry name" value="secD"/>
    <property type="match status" value="1"/>
</dbReference>
<evidence type="ECO:0000256" key="2">
    <source>
        <dbReference type="ARBA" id="ARBA00022448"/>
    </source>
</evidence>
<feature type="transmembrane region" description="Helical" evidence="9">
    <location>
        <begin position="20"/>
        <end position="41"/>
    </location>
</feature>
<feature type="transmembrane region" description="Helical" evidence="9">
    <location>
        <begin position="751"/>
        <end position="771"/>
    </location>
</feature>
<dbReference type="NCBIfam" id="TIGR00916">
    <property type="entry name" value="2A0604s01"/>
    <property type="match status" value="2"/>
</dbReference>
<dbReference type="InterPro" id="IPR048631">
    <property type="entry name" value="SecD_1st"/>
</dbReference>
<comment type="subunit">
    <text evidence="9">Forms a complex with SecF. Part of the essential Sec protein translocation apparatus which comprises SecA, SecYEG and auxiliary proteins SecDF. Other proteins may also be involved.</text>
</comment>
<keyword evidence="3 9" id="KW-1003">Cell membrane</keyword>
<evidence type="ECO:0000256" key="3">
    <source>
        <dbReference type="ARBA" id="ARBA00022475"/>
    </source>
</evidence>
<dbReference type="Pfam" id="PF21760">
    <property type="entry name" value="SecD_1st"/>
    <property type="match status" value="1"/>
</dbReference>
<dbReference type="Gene3D" id="3.30.70.3220">
    <property type="match status" value="1"/>
</dbReference>
<dbReference type="GO" id="GO:0006605">
    <property type="term" value="P:protein targeting"/>
    <property type="evidence" value="ECO:0007669"/>
    <property type="project" value="UniProtKB-UniRule"/>
</dbReference>
<feature type="transmembrane region" description="Helical" evidence="9">
    <location>
        <begin position="622"/>
        <end position="644"/>
    </location>
</feature>
<keyword evidence="4 9" id="KW-0812">Transmembrane</keyword>
<evidence type="ECO:0000256" key="10">
    <source>
        <dbReference type="HAMAP-Rule" id="MF_01464"/>
    </source>
</evidence>
<comment type="similarity">
    <text evidence="9">Belongs to the SecD/SecF family. SecD subfamily.</text>
</comment>
<organism evidence="14 15">
    <name type="scientific">Arachidicoccus rhizosphaerae</name>
    <dbReference type="NCBI Taxonomy" id="551991"/>
    <lineage>
        <taxon>Bacteria</taxon>
        <taxon>Pseudomonadati</taxon>
        <taxon>Bacteroidota</taxon>
        <taxon>Chitinophagia</taxon>
        <taxon>Chitinophagales</taxon>
        <taxon>Chitinophagaceae</taxon>
        <taxon>Arachidicoccus</taxon>
    </lineage>
</organism>
<dbReference type="InterPro" id="IPR048634">
    <property type="entry name" value="SecD_SecF_C"/>
</dbReference>
<feature type="transmembrane region" description="Helical" evidence="9">
    <location>
        <begin position="940"/>
        <end position="961"/>
    </location>
</feature>
<feature type="transmembrane region" description="Helical" evidence="9">
    <location>
        <begin position="881"/>
        <end position="899"/>
    </location>
</feature>
<dbReference type="InterPro" id="IPR005791">
    <property type="entry name" value="SecD"/>
</dbReference>
<feature type="transmembrane region" description="Helical" evidence="9">
    <location>
        <begin position="692"/>
        <end position="716"/>
    </location>
</feature>
<feature type="transmembrane region" description="Helical" evidence="9">
    <location>
        <begin position="1016"/>
        <end position="1040"/>
    </location>
</feature>
<keyword evidence="5 9" id="KW-0653">Protein transport</keyword>
<dbReference type="InterPro" id="IPR022646">
    <property type="entry name" value="SecD/SecF_CS"/>
</dbReference>
<sequence>MRKFSKTNYPTNFMQLKGLVRFFTVALVLICIYQLSFTWMVHSHENKMEDKASAWVKASYATPEQKYAGNLEQQKLYADSLEIIERNQVRHLLDSTRNDKIGPFGMTTYQKAKNSELMLGLDLQGGMSVTMEVGLDGLVHALSNYSKDASINQAIDQAKAIKANDNTDFISLFADQWKKVSNGKKLAPFFAQKSNKELTYESTDDQVFIYLRKQAKAAFTNTYKILRTRIDRFGLSSPTINPDEAKGIITIELAGVNDAERVRHYLQSTANLQFFEVYNISEIGADFQKVDGLLAKAGGHADQKDTAAAAAATTAAATAATTQAPKADTGNTSLSALEQTATDTNATFADSSKTATGAVDSAKLIREKYPFSSMFLDIARPYQDEQGHVGYPSYVGLVSKADTAKLNKLLASDIVKAAFPSNLVFMYGKPDEKDTKMNGVLTLYAIKTLDNGQARLEGDHITDASQGNNQMGQVTVNMKMDESGARIWADMTKKNVGRPIAIVLDNIVYSAPNVNGEITGGSSEITGSYTVAEAQDMANILESGKLPAPAKIVQEQIVGPTLGQAAVTGGMISFGLSFVVIFALMLLYFNTAGWIANIALTLNLLFTIGVLSSLGFTLTAPGIAALVLTVGMAVDTNVIIFERIKEELVRGKGYLHAVEDGYKRSYAPVLDAHVTTLLTAIILFYFGLGPVLGFATTQIIGILLSLFCGILVSRLVSDIYTNKQRHFNYFTKISKKVFAHRAIPFVKYRKVTYIISIFVVILGVASFFNGFNEGVEFSGGRSYTVKFEKAPNQDKVRDDLKALFKDAPIIKTVNVPEQLNITTSYLIHETGKDVDAKVEQELYKGLQSFLPEATTFASFKNTYIQSSQTVLPTISKDLKAGATKATVFAIIVICLYIFIRFRDWRFSLGTIVSLLHDVLVTLIVFSFFRNIVPFPLEIDQHFIAAVLTVIGFSMNDTVIVYDRIREDAGILHTLDKETIINKAINETLSRTIMTSLTVFLSILILFIFGGEVVRGFAFAMLIGVITGTYSSIFVAAPILIDFAKDKPLGKVKDHSVMERKHHEKLHAGDAKAN</sequence>
<evidence type="ECO:0000256" key="6">
    <source>
        <dbReference type="ARBA" id="ARBA00022989"/>
    </source>
</evidence>
<dbReference type="Pfam" id="PF07549">
    <property type="entry name" value="Sec_GG"/>
    <property type="match status" value="1"/>
</dbReference>
<dbReference type="AlphaFoldDB" id="A0A1H4B6N0"/>
<evidence type="ECO:0000313" key="14">
    <source>
        <dbReference type="EMBL" id="SEA43492.1"/>
    </source>
</evidence>
<dbReference type="NCBIfam" id="NF009585">
    <property type="entry name" value="PRK13024.1-5"/>
    <property type="match status" value="1"/>
</dbReference>
<name>A0A1H4B6N0_9BACT</name>
<dbReference type="InterPro" id="IPR054384">
    <property type="entry name" value="SecDF_P1_head"/>
</dbReference>
<evidence type="ECO:0000259" key="11">
    <source>
        <dbReference type="Pfam" id="PF02355"/>
    </source>
</evidence>
<dbReference type="Gene3D" id="3.30.1360.200">
    <property type="match status" value="1"/>
</dbReference>
<keyword evidence="7 9" id="KW-0811">Translocation</keyword>
<dbReference type="Pfam" id="PF02355">
    <property type="entry name" value="SecD_SecF_C"/>
    <property type="match status" value="2"/>
</dbReference>
<accession>A0A1H4B6N0</accession>
<dbReference type="InterPro" id="IPR022813">
    <property type="entry name" value="SecD/SecF_arch_bac"/>
</dbReference>
<dbReference type="STRING" id="551991.SAMN05192529_11866"/>
<reference evidence="14 15" key="1">
    <citation type="submission" date="2016-10" db="EMBL/GenBank/DDBJ databases">
        <authorList>
            <person name="de Groot N.N."/>
        </authorList>
    </citation>
    <scope>NUCLEOTIDE SEQUENCE [LARGE SCALE GENOMIC DNA]</scope>
    <source>
        <strain evidence="14 15">Vu-144</strain>
    </source>
</reference>
<dbReference type="EMBL" id="FNQY01000018">
    <property type="protein sequence ID" value="SEA43492.1"/>
    <property type="molecule type" value="Genomic_DNA"/>
</dbReference>
<evidence type="ECO:0000256" key="7">
    <source>
        <dbReference type="ARBA" id="ARBA00023010"/>
    </source>
</evidence>
<dbReference type="GO" id="GO:0015450">
    <property type="term" value="F:protein-transporting ATPase activity"/>
    <property type="evidence" value="ECO:0007669"/>
    <property type="project" value="InterPro"/>
</dbReference>
<feature type="transmembrane region" description="Helical" evidence="9">
    <location>
        <begin position="992"/>
        <end position="1010"/>
    </location>
</feature>
<comment type="subunit">
    <text evidence="10">Forms a complex with SecD. Part of the essential Sec protein translocation apparatus which comprises SecA, SecYEG and auxiliary proteins SecDF. Other proteins may also be involved.</text>
</comment>
<dbReference type="NCBIfam" id="TIGR00966">
    <property type="entry name" value="transloc_SecF"/>
    <property type="match status" value="1"/>
</dbReference>
<dbReference type="Proteomes" id="UP000199041">
    <property type="component" value="Unassembled WGS sequence"/>
</dbReference>
<dbReference type="HAMAP" id="MF_01464_B">
    <property type="entry name" value="SecF_B"/>
    <property type="match status" value="1"/>
</dbReference>
<evidence type="ECO:0000256" key="1">
    <source>
        <dbReference type="ARBA" id="ARBA00004651"/>
    </source>
</evidence>
<feature type="transmembrane region" description="Helical" evidence="9">
    <location>
        <begin position="906"/>
        <end position="928"/>
    </location>
</feature>
<keyword evidence="8 9" id="KW-0472">Membrane</keyword>
<protein>
    <recommendedName>
        <fullName evidence="9 10">Multifunctional fusion protein</fullName>
    </recommendedName>
    <domain>
        <recommendedName>
            <fullName evidence="9">Protein translocase subunit SecD</fullName>
        </recommendedName>
    </domain>
    <domain>
        <recommendedName>
            <fullName evidence="10">Protein-export membrane protein SecF</fullName>
        </recommendedName>
    </domain>
</protein>
<feature type="domain" description="Protein export membrane protein SecD/SecF C-terminal" evidence="11">
    <location>
        <begin position="858"/>
        <end position="1044"/>
    </location>
</feature>
<dbReference type="HAMAP" id="MF_01463_B">
    <property type="entry name" value="SecD_B"/>
    <property type="match status" value="1"/>
</dbReference>
<dbReference type="InterPro" id="IPR055344">
    <property type="entry name" value="SecD_SecF_C_bact"/>
</dbReference>
<dbReference type="SUPFAM" id="SSF82866">
    <property type="entry name" value="Multidrug efflux transporter AcrB transmembrane domain"/>
    <property type="match status" value="2"/>
</dbReference>
<comment type="similarity">
    <text evidence="10">Belongs to the SecD/SecF family. SecF subfamily.</text>
</comment>
<dbReference type="GO" id="GO:0043952">
    <property type="term" value="P:protein transport by the Sec complex"/>
    <property type="evidence" value="ECO:0007669"/>
    <property type="project" value="UniProtKB-UniRule"/>
</dbReference>
<feature type="domain" description="Protein translocase subunit SecDF P1" evidence="12">
    <location>
        <begin position="221"/>
        <end position="277"/>
    </location>
</feature>
<evidence type="ECO:0000256" key="9">
    <source>
        <dbReference type="HAMAP-Rule" id="MF_01463"/>
    </source>
</evidence>
<dbReference type="InterPro" id="IPR005665">
    <property type="entry name" value="SecF_bac"/>
</dbReference>
<keyword evidence="15" id="KW-1185">Reference proteome</keyword>
<feature type="transmembrane region" description="Helical" evidence="9">
    <location>
        <begin position="565"/>
        <end position="587"/>
    </location>
</feature>
<comment type="function">
    <text evidence="9">Part of the Sec protein translocase complex. Interacts with the SecYEG preprotein conducting channel. SecDF uses the proton motive force (PMF) to complete protein translocation after the ATP-dependent function of SecA.</text>
</comment>
<comment type="subcellular location">
    <subcellularLocation>
        <location evidence="1 9">Cell membrane</location>
        <topology evidence="1 9">Multi-pass membrane protein</topology>
    </subcellularLocation>
</comment>
<feature type="domain" description="Protein export membrane protein SecD/SecF C-terminal" evidence="11">
    <location>
        <begin position="550"/>
        <end position="714"/>
    </location>
</feature>
<keyword evidence="2 9" id="KW-0813">Transport</keyword>
<dbReference type="Gene3D" id="1.20.1640.10">
    <property type="entry name" value="Multidrug efflux transporter AcrB transmembrane domain"/>
    <property type="match status" value="2"/>
</dbReference>
<feature type="transmembrane region" description="Helical" evidence="9">
    <location>
        <begin position="665"/>
        <end position="686"/>
    </location>
</feature>
<evidence type="ECO:0000313" key="15">
    <source>
        <dbReference type="Proteomes" id="UP000199041"/>
    </source>
</evidence>
<dbReference type="PRINTS" id="PR01755">
    <property type="entry name" value="SECFTRNLCASE"/>
</dbReference>
<keyword evidence="6 9" id="KW-1133">Transmembrane helix</keyword>
<gene>
    <name evidence="10" type="primary">secF</name>
    <name evidence="9" type="synonym">secD</name>
    <name evidence="14" type="ORF">SAMN05192529_11866</name>
</gene>
<dbReference type="GO" id="GO:0065002">
    <property type="term" value="P:intracellular protein transmembrane transport"/>
    <property type="evidence" value="ECO:0007669"/>
    <property type="project" value="UniProtKB-UniRule"/>
</dbReference>
<evidence type="ECO:0000259" key="12">
    <source>
        <dbReference type="Pfam" id="PF21760"/>
    </source>
</evidence>
<proteinExistence type="inferred from homology"/>
<dbReference type="InterPro" id="IPR022645">
    <property type="entry name" value="SecD/SecF_bac"/>
</dbReference>
<evidence type="ECO:0000256" key="5">
    <source>
        <dbReference type="ARBA" id="ARBA00022927"/>
    </source>
</evidence>
<dbReference type="Pfam" id="PF22599">
    <property type="entry name" value="SecDF_P1_head"/>
    <property type="match status" value="1"/>
</dbReference>
<dbReference type="PANTHER" id="PTHR30081">
    <property type="entry name" value="PROTEIN-EXPORT MEMBRANE PROTEIN SEC"/>
    <property type="match status" value="1"/>
</dbReference>
<evidence type="ECO:0000259" key="13">
    <source>
        <dbReference type="Pfam" id="PF22599"/>
    </source>
</evidence>
<evidence type="ECO:0000256" key="4">
    <source>
        <dbReference type="ARBA" id="ARBA00022692"/>
    </source>
</evidence>
<evidence type="ECO:0000256" key="8">
    <source>
        <dbReference type="ARBA" id="ARBA00023136"/>
    </source>
</evidence>
<feature type="domain" description="SecDF P1 head subdomain" evidence="13">
    <location>
        <begin position="453"/>
        <end position="548"/>
    </location>
</feature>
<dbReference type="GO" id="GO:0005886">
    <property type="term" value="C:plasma membrane"/>
    <property type="evidence" value="ECO:0007669"/>
    <property type="project" value="UniProtKB-SubCell"/>
</dbReference>
<dbReference type="PANTHER" id="PTHR30081:SF1">
    <property type="entry name" value="PROTEIN TRANSLOCASE SUBUNIT SECD"/>
    <property type="match status" value="1"/>
</dbReference>
<comment type="caution">
    <text evidence="9">Lacks conserved residue(s) required for the propagation of feature annotation.</text>
</comment>
<feature type="transmembrane region" description="Helical" evidence="9">
    <location>
        <begin position="594"/>
        <end position="616"/>
    </location>
</feature>